<dbReference type="InterPro" id="IPR002099">
    <property type="entry name" value="MutL/Mlh/PMS"/>
</dbReference>
<feature type="domain" description="DNA mismatch repair protein S5" evidence="4">
    <location>
        <begin position="228"/>
        <end position="358"/>
    </location>
</feature>
<evidence type="ECO:0000256" key="1">
    <source>
        <dbReference type="ARBA" id="ARBA00006082"/>
    </source>
</evidence>
<dbReference type="InterPro" id="IPR038973">
    <property type="entry name" value="MutL/Mlh/Pms-like"/>
</dbReference>
<dbReference type="SUPFAM" id="SSF55874">
    <property type="entry name" value="ATPase domain of HSP90 chaperone/DNA topoisomerase II/histidine kinase"/>
    <property type="match status" value="1"/>
</dbReference>
<dbReference type="InterPro" id="IPR036890">
    <property type="entry name" value="HATPase_C_sf"/>
</dbReference>
<dbReference type="PANTHER" id="PTHR10073">
    <property type="entry name" value="DNA MISMATCH REPAIR PROTEIN MLH, PMS, MUTL"/>
    <property type="match status" value="1"/>
</dbReference>
<protein>
    <submittedName>
        <fullName evidence="5">Mismatch repair protein</fullName>
    </submittedName>
</protein>
<dbReference type="Gene3D" id="3.30.565.10">
    <property type="entry name" value="Histidine kinase-like ATPase, C-terminal domain"/>
    <property type="match status" value="1"/>
</dbReference>
<feature type="region of interest" description="Disordered" evidence="3">
    <location>
        <begin position="460"/>
        <end position="494"/>
    </location>
</feature>
<proteinExistence type="inferred from homology"/>
<dbReference type="GO" id="GO:0061982">
    <property type="term" value="P:meiosis I cell cycle process"/>
    <property type="evidence" value="ECO:0007669"/>
    <property type="project" value="UniProtKB-ARBA"/>
</dbReference>
<dbReference type="SMART" id="SM01340">
    <property type="entry name" value="DNA_mis_repair"/>
    <property type="match status" value="1"/>
</dbReference>
<feature type="region of interest" description="Disordered" evidence="3">
    <location>
        <begin position="425"/>
        <end position="446"/>
    </location>
</feature>
<dbReference type="PROSITE" id="PS00058">
    <property type="entry name" value="DNA_MISMATCH_REPAIR_1"/>
    <property type="match status" value="1"/>
</dbReference>
<dbReference type="InterPro" id="IPR014762">
    <property type="entry name" value="DNA_mismatch_repair_CS"/>
</dbReference>
<evidence type="ECO:0000313" key="6">
    <source>
        <dbReference type="Proteomes" id="UP001377567"/>
    </source>
</evidence>
<reference evidence="5 6" key="1">
    <citation type="journal article" date="2023" name="Elife">
        <title>Identification of key yeast species and microbe-microbe interactions impacting larval growth of Drosophila in the wild.</title>
        <authorList>
            <person name="Mure A."/>
            <person name="Sugiura Y."/>
            <person name="Maeda R."/>
            <person name="Honda K."/>
            <person name="Sakurai N."/>
            <person name="Takahashi Y."/>
            <person name="Watada M."/>
            <person name="Katoh T."/>
            <person name="Gotoh A."/>
            <person name="Gotoh Y."/>
            <person name="Taniguchi I."/>
            <person name="Nakamura K."/>
            <person name="Hayashi T."/>
            <person name="Katayama T."/>
            <person name="Uemura T."/>
            <person name="Hattori Y."/>
        </authorList>
    </citation>
    <scope>NUCLEOTIDE SEQUENCE [LARGE SCALE GENOMIC DNA]</scope>
    <source>
        <strain evidence="5 6">KH-74</strain>
    </source>
</reference>
<comment type="similarity">
    <text evidence="1">Belongs to the DNA mismatch repair MutL/HexB family.</text>
</comment>
<dbReference type="GO" id="GO:0006298">
    <property type="term" value="P:mismatch repair"/>
    <property type="evidence" value="ECO:0007669"/>
    <property type="project" value="InterPro"/>
</dbReference>
<dbReference type="GO" id="GO:0005524">
    <property type="term" value="F:ATP binding"/>
    <property type="evidence" value="ECO:0007669"/>
    <property type="project" value="InterPro"/>
</dbReference>
<dbReference type="InterPro" id="IPR020568">
    <property type="entry name" value="Ribosomal_Su5_D2-typ_SF"/>
</dbReference>
<keyword evidence="6" id="KW-1185">Reference proteome</keyword>
<comment type="caution">
    <text evidence="5">The sequence shown here is derived from an EMBL/GenBank/DDBJ whole genome shotgun (WGS) entry which is preliminary data.</text>
</comment>
<dbReference type="InterPro" id="IPR013507">
    <property type="entry name" value="DNA_mismatch_S5_2-like"/>
</dbReference>
<dbReference type="NCBIfam" id="TIGR00585">
    <property type="entry name" value="mutl"/>
    <property type="match status" value="1"/>
</dbReference>
<evidence type="ECO:0000259" key="4">
    <source>
        <dbReference type="SMART" id="SM01340"/>
    </source>
</evidence>
<dbReference type="Gene3D" id="3.30.230.10">
    <property type="match status" value="1"/>
</dbReference>
<dbReference type="FunFam" id="3.30.565.10:FF:000017">
    <property type="entry name" value="PMS1 homolog 1, mismatch repair system component"/>
    <property type="match status" value="1"/>
</dbReference>
<evidence type="ECO:0000313" key="5">
    <source>
        <dbReference type="EMBL" id="GMM53661.1"/>
    </source>
</evidence>
<dbReference type="PANTHER" id="PTHR10073:SF44">
    <property type="entry name" value="DNA MISMATCH REPAIR PROTEIN MLH2"/>
    <property type="match status" value="1"/>
</dbReference>
<gene>
    <name evidence="5" type="ORF">DAKH74_002770</name>
</gene>
<dbReference type="AlphaFoldDB" id="A0AAV5RR98"/>
<evidence type="ECO:0000256" key="2">
    <source>
        <dbReference type="ARBA" id="ARBA00022763"/>
    </source>
</evidence>
<dbReference type="GO" id="GO:0030983">
    <property type="term" value="F:mismatched DNA binding"/>
    <property type="evidence" value="ECO:0007669"/>
    <property type="project" value="InterPro"/>
</dbReference>
<dbReference type="Proteomes" id="UP001377567">
    <property type="component" value="Unassembled WGS sequence"/>
</dbReference>
<organism evidence="5 6">
    <name type="scientific">Maudiozyma humilis</name>
    <name type="common">Sour dough yeast</name>
    <name type="synonym">Kazachstania humilis</name>
    <dbReference type="NCBI Taxonomy" id="51915"/>
    <lineage>
        <taxon>Eukaryota</taxon>
        <taxon>Fungi</taxon>
        <taxon>Dikarya</taxon>
        <taxon>Ascomycota</taxon>
        <taxon>Saccharomycotina</taxon>
        <taxon>Saccharomycetes</taxon>
        <taxon>Saccharomycetales</taxon>
        <taxon>Saccharomycetaceae</taxon>
        <taxon>Maudiozyma</taxon>
    </lineage>
</organism>
<dbReference type="GO" id="GO:0032389">
    <property type="term" value="C:MutLalpha complex"/>
    <property type="evidence" value="ECO:0007669"/>
    <property type="project" value="TreeGrafter"/>
</dbReference>
<keyword evidence="2" id="KW-0227">DNA damage</keyword>
<accession>A0AAV5RR98</accession>
<dbReference type="GO" id="GO:0140664">
    <property type="term" value="F:ATP-dependent DNA damage sensor activity"/>
    <property type="evidence" value="ECO:0007669"/>
    <property type="project" value="InterPro"/>
</dbReference>
<dbReference type="Pfam" id="PF01119">
    <property type="entry name" value="DNA_mis_repair"/>
    <property type="match status" value="1"/>
</dbReference>
<dbReference type="Pfam" id="PF13589">
    <property type="entry name" value="HATPase_c_3"/>
    <property type="match status" value="1"/>
</dbReference>
<dbReference type="InterPro" id="IPR014721">
    <property type="entry name" value="Ribsml_uS5_D2-typ_fold_subgr"/>
</dbReference>
<sequence>MSIRTIESDSQWKITSGSFIYGPSGAVKELIDNSIDGGAKNIFIDIDSKSGGCEYISVRDDGHGIDEADRPLLCRNHTTSKITSLEDISESHALGFRGEALFMLATLSAERGSMQIITKIAEDQIGTKWFVDKQGEMKQPSVSKVTCPQGTTVIIRKILGGLRSRDIEMRSNSRRTLDELKKMVDHYSLDHRHLRFNLSFVSLKKNGAVAIKTLQEPCSTNISKTRVLSAILHLKKPISTNFITFDAMEVNGDLTMEVVLPRMTPESDVINAKKTLKFLSVNSRAMSLQLPFGKDVNKLVNSIHREMKLLEPVVWYINLGINRRLIDVNIEPEKNDVLIGNHDTLLEEIKTTLSRALVHEYGLDLPKNDDEQVKDKHNSNVHSDTIDLSGELDIAFVDDVASSLDQVPAKHQSLFVNDDDLADGDMSKQILEPPVSSHSGSMPMVSDEGEWTHTLLEKSPSIDLSGNGEDPRDMSVPVHTDDRDDEDSTRHNEDLDLSKDLSLSNPFTIAKLNKKRAVTALPTETDDASIETVVSKKPRISRETEAVLRELQRSPQADKPIVQSATLKIKKNERHLTMFSEYTNSLVLPVLYPGRGATPVGEVLPNITLGDKVSNGIRDVLQEKFPAMSSAPIANCLTTTPGGWYLFRPQSPPQ</sequence>
<name>A0AAV5RR98_MAUHU</name>
<dbReference type="SUPFAM" id="SSF54211">
    <property type="entry name" value="Ribosomal protein S5 domain 2-like"/>
    <property type="match status" value="1"/>
</dbReference>
<evidence type="ECO:0000256" key="3">
    <source>
        <dbReference type="SAM" id="MobiDB-lite"/>
    </source>
</evidence>
<dbReference type="EMBL" id="BTGD01000001">
    <property type="protein sequence ID" value="GMM53661.1"/>
    <property type="molecule type" value="Genomic_DNA"/>
</dbReference>
<dbReference type="GO" id="GO:0016887">
    <property type="term" value="F:ATP hydrolysis activity"/>
    <property type="evidence" value="ECO:0007669"/>
    <property type="project" value="InterPro"/>
</dbReference>